<evidence type="ECO:0008006" key="4">
    <source>
        <dbReference type="Google" id="ProtNLM"/>
    </source>
</evidence>
<dbReference type="RefSeq" id="WP_007556118.1">
    <property type="nucleotide sequence ID" value="NZ_GL878519.1"/>
</dbReference>
<dbReference type="Proteomes" id="UP000003503">
    <property type="component" value="Unassembled WGS sequence"/>
</dbReference>
<evidence type="ECO:0000256" key="1">
    <source>
        <dbReference type="SAM" id="SignalP"/>
    </source>
</evidence>
<sequence length="309" mass="33473">MKKILAMAAVVALTAGVSGYAANVNGNVKISGDVNVKRFNENGYTPTAARVRLEADAALTDEVSVSGRVAFSNVFNSNYGDVKHVALDRLHVVYSPAQVEGLKFDLGRTDITLGSDKDIFDNSFDGAVVSYAKDRYAVETGCGKVRLAEHRNRFFDVKNADNVGYLKGSFDVNNQVKVGGFFVRSLGENKVNAYGINANADVAENVSVFGDIVKIDASKDPTVKIIGVKYGNANDTVGSWEAKLKYYDKDSNANFDNLGISGDSSMWKAEAKATVYEDVTLKAALEFNKKDAAGTKEDSTWIMELNYAF</sequence>
<keyword evidence="1" id="KW-0732">Signal</keyword>
<protein>
    <recommendedName>
        <fullName evidence="4">Porin domain-containing protein</fullName>
    </recommendedName>
</protein>
<reference evidence="2 3" key="1">
    <citation type="submission" date="2011-02" db="EMBL/GenBank/DDBJ databases">
        <authorList>
            <person name="Muzny D."/>
            <person name="Qin X."/>
            <person name="Deng J."/>
            <person name="Jiang H."/>
            <person name="Liu Y."/>
            <person name="Qu J."/>
            <person name="Song X.-Z."/>
            <person name="Zhang L."/>
            <person name="Thornton R."/>
            <person name="Coyle M."/>
            <person name="Francisco L."/>
            <person name="Jackson L."/>
            <person name="Javaid M."/>
            <person name="Korchina V."/>
            <person name="Kovar C."/>
            <person name="Mata R."/>
            <person name="Mathew T."/>
            <person name="Ngo R."/>
            <person name="Nguyen L."/>
            <person name="Nguyen N."/>
            <person name="Okwuonu G."/>
            <person name="Ongeri F."/>
            <person name="Pham C."/>
            <person name="Simmons D."/>
            <person name="Wilczek-Boney K."/>
            <person name="Hale W."/>
            <person name="Jakkamsetti A."/>
            <person name="Pham P."/>
            <person name="Ruth R."/>
            <person name="San Lucas F."/>
            <person name="Warren J."/>
            <person name="Zhang J."/>
            <person name="Zhao Z."/>
            <person name="Zhou C."/>
            <person name="Zhu D."/>
            <person name="Lee S."/>
            <person name="Bess C."/>
            <person name="Blankenburg K."/>
            <person name="Forbes L."/>
            <person name="Fu Q."/>
            <person name="Gubbala S."/>
            <person name="Hirani K."/>
            <person name="Jayaseelan J.C."/>
            <person name="Lara F."/>
            <person name="Munidasa M."/>
            <person name="Palculict T."/>
            <person name="Patil S."/>
            <person name="Pu L.-L."/>
            <person name="Saada N."/>
            <person name="Tang L."/>
            <person name="Weissenberger G."/>
            <person name="Zhu Y."/>
            <person name="Hemphill L."/>
            <person name="Shang Y."/>
            <person name="Youmans B."/>
            <person name="Ayvaz T."/>
            <person name="Ross M."/>
            <person name="Santibanez J."/>
            <person name="Aqrawi P."/>
            <person name="Gross S."/>
            <person name="Joshi V."/>
            <person name="Fowler G."/>
            <person name="Nazareth L."/>
            <person name="Reid J."/>
            <person name="Worley K."/>
            <person name="Petrosino J."/>
            <person name="Highlander S."/>
            <person name="Gibbs R."/>
        </authorList>
    </citation>
    <scope>NUCLEOTIDE SEQUENCE [LARGE SCALE GENOMIC DNA]</scope>
    <source>
        <strain evidence="2 3">DSM 19965</strain>
    </source>
</reference>
<dbReference type="EMBL" id="AFBB01000016">
    <property type="protein sequence ID" value="EGF13688.1"/>
    <property type="molecule type" value="Genomic_DNA"/>
</dbReference>
<dbReference type="eggNOG" id="ENOG502ZGP3">
    <property type="taxonomic scope" value="Bacteria"/>
</dbReference>
<feature type="signal peptide" evidence="1">
    <location>
        <begin position="1"/>
        <end position="21"/>
    </location>
</feature>
<gene>
    <name evidence="2" type="ORF">HMPREF9083_0811</name>
</gene>
<name>F2BX35_9FIRM</name>
<proteinExistence type="predicted"/>
<dbReference type="AlphaFoldDB" id="F2BX35"/>
<feature type="chain" id="PRO_5003275959" description="Porin domain-containing protein" evidence="1">
    <location>
        <begin position="22"/>
        <end position="309"/>
    </location>
</feature>
<evidence type="ECO:0000313" key="3">
    <source>
        <dbReference type="Proteomes" id="UP000003503"/>
    </source>
</evidence>
<dbReference type="HOGENOM" id="CLU_899357_0_0_9"/>
<evidence type="ECO:0000313" key="2">
    <source>
        <dbReference type="EMBL" id="EGF13688.1"/>
    </source>
</evidence>
<comment type="caution">
    <text evidence="2">The sequence shown here is derived from an EMBL/GenBank/DDBJ whole genome shotgun (WGS) entry which is preliminary data.</text>
</comment>
<keyword evidence="3" id="KW-1185">Reference proteome</keyword>
<organism evidence="2 3">
    <name type="scientific">Dialister micraerophilus DSM 19965</name>
    <dbReference type="NCBI Taxonomy" id="888062"/>
    <lineage>
        <taxon>Bacteria</taxon>
        <taxon>Bacillati</taxon>
        <taxon>Bacillota</taxon>
        <taxon>Negativicutes</taxon>
        <taxon>Veillonellales</taxon>
        <taxon>Veillonellaceae</taxon>
        <taxon>Dialister</taxon>
    </lineage>
</organism>
<accession>F2BX35</accession>
<dbReference type="STRING" id="888062.HMPREF9083_0811"/>